<dbReference type="PANTHER" id="PTHR46060">
    <property type="entry name" value="MARINER MOS1 TRANSPOSASE-LIKE PROTEIN"/>
    <property type="match status" value="1"/>
</dbReference>
<protein>
    <recommendedName>
        <fullName evidence="2">Mos1 transposase HTH domain-containing protein</fullName>
    </recommendedName>
</protein>
<dbReference type="Proteomes" id="UP001235939">
    <property type="component" value="Chromosome 15"/>
</dbReference>
<dbReference type="InterPro" id="IPR052709">
    <property type="entry name" value="Transposase-MT_Hybrid"/>
</dbReference>
<dbReference type="EMBL" id="CP092877">
    <property type="protein sequence ID" value="UYV77426.1"/>
    <property type="molecule type" value="Genomic_DNA"/>
</dbReference>
<dbReference type="Gene3D" id="1.10.10.1450">
    <property type="match status" value="1"/>
</dbReference>
<reference evidence="3 4" key="1">
    <citation type="submission" date="2022-01" db="EMBL/GenBank/DDBJ databases">
        <title>A chromosomal length assembly of Cordylochernes scorpioides.</title>
        <authorList>
            <person name="Zeh D."/>
            <person name="Zeh J."/>
        </authorList>
    </citation>
    <scope>NUCLEOTIDE SEQUENCE [LARGE SCALE GENOMIC DNA]</scope>
    <source>
        <strain evidence="3">IN4F17</strain>
        <tissue evidence="3">Whole Body</tissue>
    </source>
</reference>
<evidence type="ECO:0000259" key="2">
    <source>
        <dbReference type="Pfam" id="PF17906"/>
    </source>
</evidence>
<sequence length="298" mass="34914">MELPLVNVSTCELRTVIRFFTAKNETAVNIHRNLVSVYGEGCMSIQIFRRWRSWFLEGRQNVHDDERSGRPVTATENAAVAAVRNVVEVDRRVTIDEIMINIFEVALFWIRVFNFFSLKYGNTFVFDCAFTYFHFASFQFASCFLERNPDAKREVKNIEKRQVHIPHNIRELQEMFAREEKRLIETEETNEEIMVFAVRKEYFGCLVSFLLATDYGVYWTNQLLKSYIIELLPDLKEARPRVYIAPAHCPYILTFQKNKQGELNVKVHPSFKKKRVAEMPPESDDCLDKNSSLSKPSI</sequence>
<proteinExistence type="predicted"/>
<dbReference type="InterPro" id="IPR041426">
    <property type="entry name" value="Mos1_HTH"/>
</dbReference>
<evidence type="ECO:0000313" key="3">
    <source>
        <dbReference type="EMBL" id="UYV77426.1"/>
    </source>
</evidence>
<feature type="region of interest" description="Disordered" evidence="1">
    <location>
        <begin position="274"/>
        <end position="298"/>
    </location>
</feature>
<accession>A0ABY6L8E7</accession>
<feature type="domain" description="Mos1 transposase HTH" evidence="2">
    <location>
        <begin position="13"/>
        <end position="51"/>
    </location>
</feature>
<evidence type="ECO:0000256" key="1">
    <source>
        <dbReference type="SAM" id="MobiDB-lite"/>
    </source>
</evidence>
<name>A0ABY6L8E7_9ARAC</name>
<evidence type="ECO:0000313" key="4">
    <source>
        <dbReference type="Proteomes" id="UP001235939"/>
    </source>
</evidence>
<feature type="compositionally biased region" description="Polar residues" evidence="1">
    <location>
        <begin position="289"/>
        <end position="298"/>
    </location>
</feature>
<dbReference type="PANTHER" id="PTHR46060:SF1">
    <property type="entry name" value="MARINER MOS1 TRANSPOSASE-LIKE PROTEIN"/>
    <property type="match status" value="1"/>
</dbReference>
<keyword evidence="4" id="KW-1185">Reference proteome</keyword>
<dbReference type="Pfam" id="PF17906">
    <property type="entry name" value="HTH_48"/>
    <property type="match status" value="1"/>
</dbReference>
<organism evidence="3 4">
    <name type="scientific">Cordylochernes scorpioides</name>
    <dbReference type="NCBI Taxonomy" id="51811"/>
    <lineage>
        <taxon>Eukaryota</taxon>
        <taxon>Metazoa</taxon>
        <taxon>Ecdysozoa</taxon>
        <taxon>Arthropoda</taxon>
        <taxon>Chelicerata</taxon>
        <taxon>Arachnida</taxon>
        <taxon>Pseudoscorpiones</taxon>
        <taxon>Cheliferoidea</taxon>
        <taxon>Chernetidae</taxon>
        <taxon>Cordylochernes</taxon>
    </lineage>
</organism>
<gene>
    <name evidence="3" type="ORF">LAZ67_15000980</name>
</gene>